<organism evidence="1 2">
    <name type="scientific">Rotaria socialis</name>
    <dbReference type="NCBI Taxonomy" id="392032"/>
    <lineage>
        <taxon>Eukaryota</taxon>
        <taxon>Metazoa</taxon>
        <taxon>Spiralia</taxon>
        <taxon>Gnathifera</taxon>
        <taxon>Rotifera</taxon>
        <taxon>Eurotatoria</taxon>
        <taxon>Bdelloidea</taxon>
        <taxon>Philodinida</taxon>
        <taxon>Philodinidae</taxon>
        <taxon>Rotaria</taxon>
    </lineage>
</organism>
<dbReference type="EMBL" id="CAJOBS010014552">
    <property type="protein sequence ID" value="CAF4954747.1"/>
    <property type="molecule type" value="Genomic_DNA"/>
</dbReference>
<evidence type="ECO:0000313" key="2">
    <source>
        <dbReference type="Proteomes" id="UP000663838"/>
    </source>
</evidence>
<comment type="caution">
    <text evidence="1">The sequence shown here is derived from an EMBL/GenBank/DDBJ whole genome shotgun (WGS) entry which is preliminary data.</text>
</comment>
<feature type="non-terminal residue" evidence="1">
    <location>
        <position position="1"/>
    </location>
</feature>
<sequence length="38" mass="4125">LEIWQHVRPLTILMEVTVANNTGHHCASKQIKSGAGLA</sequence>
<accession>A0A821Y1U9</accession>
<gene>
    <name evidence="1" type="ORF">TOA249_LOCUS34023</name>
</gene>
<evidence type="ECO:0000313" key="1">
    <source>
        <dbReference type="EMBL" id="CAF4954747.1"/>
    </source>
</evidence>
<proteinExistence type="predicted"/>
<dbReference type="AlphaFoldDB" id="A0A821Y1U9"/>
<dbReference type="Proteomes" id="UP000663838">
    <property type="component" value="Unassembled WGS sequence"/>
</dbReference>
<reference evidence="1" key="1">
    <citation type="submission" date="2021-02" db="EMBL/GenBank/DDBJ databases">
        <authorList>
            <person name="Nowell W R."/>
        </authorList>
    </citation>
    <scope>NUCLEOTIDE SEQUENCE</scope>
</reference>
<protein>
    <submittedName>
        <fullName evidence="1">Uncharacterized protein</fullName>
    </submittedName>
</protein>
<name>A0A821Y1U9_9BILA</name>